<dbReference type="GO" id="GO:0003677">
    <property type="term" value="F:DNA binding"/>
    <property type="evidence" value="ECO:0007669"/>
    <property type="project" value="UniProtKB-KW"/>
</dbReference>
<feature type="non-terminal residue" evidence="1">
    <location>
        <position position="38"/>
    </location>
</feature>
<reference evidence="1" key="1">
    <citation type="submission" date="2018-08" db="EMBL/GenBank/DDBJ databases">
        <authorList>
            <consortium name="GenomeTrakr network: Whole genome sequencing for foodborne pathogen traceback"/>
        </authorList>
    </citation>
    <scope>NUCLEOTIDE SEQUENCE [LARGE SCALE GENOMIC DNA]</scope>
    <source>
        <strain evidence="1">FLUFL-1338</strain>
    </source>
</reference>
<evidence type="ECO:0000313" key="1">
    <source>
        <dbReference type="EMBL" id="MIK95392.1"/>
    </source>
</evidence>
<organism evidence="1">
    <name type="scientific">Salmonella enterica</name>
    <name type="common">Salmonella choleraesuis</name>
    <dbReference type="NCBI Taxonomy" id="28901"/>
    <lineage>
        <taxon>Bacteria</taxon>
        <taxon>Pseudomonadati</taxon>
        <taxon>Pseudomonadota</taxon>
        <taxon>Gammaproteobacteria</taxon>
        <taxon>Enterobacterales</taxon>
        <taxon>Enterobacteriaceae</taxon>
        <taxon>Salmonella</taxon>
    </lineage>
</organism>
<dbReference type="Pfam" id="PF04404">
    <property type="entry name" value="ERF"/>
    <property type="match status" value="1"/>
</dbReference>
<dbReference type="InterPro" id="IPR007499">
    <property type="entry name" value="ERF_bacteria_virus"/>
</dbReference>
<keyword evidence="1" id="KW-0238">DNA-binding</keyword>
<dbReference type="EMBL" id="RSMR01000134">
    <property type="protein sequence ID" value="MIK95392.1"/>
    <property type="molecule type" value="Genomic_DNA"/>
</dbReference>
<protein>
    <submittedName>
        <fullName evidence="1">Single-stranded DNA-binding protein</fullName>
    </submittedName>
</protein>
<comment type="caution">
    <text evidence="1">The sequence shown here is derived from an EMBL/GenBank/DDBJ whole genome shotgun (WGS) entry which is preliminary data.</text>
</comment>
<dbReference type="AlphaFoldDB" id="A0A402QCY0"/>
<gene>
    <name evidence="1" type="ORF">KO51_29075</name>
</gene>
<accession>A0A402QCY0</accession>
<dbReference type="Proteomes" id="UP000885283">
    <property type="component" value="Unassembled WGS sequence"/>
</dbReference>
<sequence length="38" mass="4403">MQKLINIQSSLNAPKNQYNSFGKYHYRSCEDIMAALKP</sequence>
<name>A0A402QCY0_SALER</name>
<proteinExistence type="predicted"/>